<feature type="signal peptide" evidence="1">
    <location>
        <begin position="1"/>
        <end position="22"/>
    </location>
</feature>
<evidence type="ECO:0000313" key="2">
    <source>
        <dbReference type="EMBL" id="TQF08448.1"/>
    </source>
</evidence>
<reference evidence="2 3" key="1">
    <citation type="submission" date="2019-06" db="EMBL/GenBank/DDBJ databases">
        <authorList>
            <person name="Livingstone P."/>
            <person name="Whitworth D."/>
        </authorList>
    </citation>
    <scope>NUCLEOTIDE SEQUENCE [LARGE SCALE GENOMIC DNA]</scope>
    <source>
        <strain evidence="2 3">AM401</strain>
    </source>
</reference>
<sequence>MTKIKLLALGVLIATSASAAHADGKFTLRL</sequence>
<dbReference type="EMBL" id="VIFM01000650">
    <property type="protein sequence ID" value="TQF08448.1"/>
    <property type="molecule type" value="Genomic_DNA"/>
</dbReference>
<evidence type="ECO:0000256" key="1">
    <source>
        <dbReference type="SAM" id="SignalP"/>
    </source>
</evidence>
<keyword evidence="3" id="KW-1185">Reference proteome</keyword>
<accession>A0A540WHH9</accession>
<gene>
    <name evidence="2" type="ORF">FJV41_49860</name>
</gene>
<feature type="non-terminal residue" evidence="2">
    <location>
        <position position="30"/>
    </location>
</feature>
<dbReference type="Proteomes" id="UP000315369">
    <property type="component" value="Unassembled WGS sequence"/>
</dbReference>
<proteinExistence type="predicted"/>
<name>A0A540WHH9_9BACT</name>
<comment type="caution">
    <text evidence="2">The sequence shown here is derived from an EMBL/GenBank/DDBJ whole genome shotgun (WGS) entry which is preliminary data.</text>
</comment>
<keyword evidence="1" id="KW-0732">Signal</keyword>
<organism evidence="2 3">
    <name type="scientific">Myxococcus llanfairpwllgwyngyllgogerychwyrndrobwllllantysiliogogogochensis</name>
    <dbReference type="NCBI Taxonomy" id="2590453"/>
    <lineage>
        <taxon>Bacteria</taxon>
        <taxon>Pseudomonadati</taxon>
        <taxon>Myxococcota</taxon>
        <taxon>Myxococcia</taxon>
        <taxon>Myxococcales</taxon>
        <taxon>Cystobacterineae</taxon>
        <taxon>Myxococcaceae</taxon>
        <taxon>Myxococcus</taxon>
    </lineage>
</organism>
<protein>
    <submittedName>
        <fullName evidence="2">MipA/OmpV family protein</fullName>
    </submittedName>
</protein>
<evidence type="ECO:0000313" key="3">
    <source>
        <dbReference type="Proteomes" id="UP000315369"/>
    </source>
</evidence>
<feature type="chain" id="PRO_5022000238" evidence="1">
    <location>
        <begin position="23"/>
        <end position="30"/>
    </location>
</feature>
<dbReference type="AlphaFoldDB" id="A0A540WHH9"/>